<feature type="compositionally biased region" description="Basic and acidic residues" evidence="1">
    <location>
        <begin position="1"/>
        <end position="20"/>
    </location>
</feature>
<keyword evidence="3" id="KW-1185">Reference proteome</keyword>
<name>A0ABD5MU67_9EURY</name>
<organism evidence="2 3">
    <name type="scientific">Halobaculum roseum</name>
    <dbReference type="NCBI Taxonomy" id="2175149"/>
    <lineage>
        <taxon>Archaea</taxon>
        <taxon>Methanobacteriati</taxon>
        <taxon>Methanobacteriota</taxon>
        <taxon>Stenosarchaea group</taxon>
        <taxon>Halobacteria</taxon>
        <taxon>Halobacteriales</taxon>
        <taxon>Haloferacaceae</taxon>
        <taxon>Halobaculum</taxon>
    </lineage>
</organism>
<feature type="compositionally biased region" description="Acidic residues" evidence="1">
    <location>
        <begin position="21"/>
        <end position="34"/>
    </location>
</feature>
<dbReference type="Proteomes" id="UP001589595">
    <property type="component" value="Unassembled WGS sequence"/>
</dbReference>
<proteinExistence type="predicted"/>
<protein>
    <submittedName>
        <fullName evidence="2">Uncharacterized protein</fullName>
    </submittedName>
</protein>
<sequence length="47" mass="5530">MCHFERYRAEGEYEFPKEPEERDGEAEFEDEFEAAEDVRIVADGGDE</sequence>
<accession>A0ABD5MU67</accession>
<evidence type="ECO:0000313" key="2">
    <source>
        <dbReference type="EMBL" id="MFB9825527.1"/>
    </source>
</evidence>
<dbReference type="EMBL" id="JBHMAJ010000009">
    <property type="protein sequence ID" value="MFB9825527.1"/>
    <property type="molecule type" value="Genomic_DNA"/>
</dbReference>
<gene>
    <name evidence="2" type="ORF">ACFFOL_15255</name>
</gene>
<evidence type="ECO:0000313" key="3">
    <source>
        <dbReference type="Proteomes" id="UP001589595"/>
    </source>
</evidence>
<comment type="caution">
    <text evidence="2">The sequence shown here is derived from an EMBL/GenBank/DDBJ whole genome shotgun (WGS) entry which is preliminary data.</text>
</comment>
<evidence type="ECO:0000256" key="1">
    <source>
        <dbReference type="SAM" id="MobiDB-lite"/>
    </source>
</evidence>
<reference evidence="2" key="1">
    <citation type="submission" date="2024-09" db="EMBL/GenBank/DDBJ databases">
        <authorList>
            <person name="Sun Q."/>
        </authorList>
    </citation>
    <scope>NUCLEOTIDE SEQUENCE [LARGE SCALE GENOMIC DNA]</scope>
    <source>
        <strain evidence="2">JCM 31273</strain>
    </source>
</reference>
<dbReference type="AlphaFoldDB" id="A0ABD5MU67"/>
<dbReference type="RefSeq" id="WP_222921330.1">
    <property type="nucleotide sequence ID" value="NZ_CP082286.1"/>
</dbReference>
<dbReference type="GeneID" id="67211445"/>
<feature type="region of interest" description="Disordered" evidence="1">
    <location>
        <begin position="1"/>
        <end position="34"/>
    </location>
</feature>